<comment type="cofactor">
    <cofactor evidence="1 9">
        <name>pyridoxal 5'-phosphate</name>
        <dbReference type="ChEBI" id="CHEBI:597326"/>
    </cofactor>
</comment>
<dbReference type="CDD" id="cd00610">
    <property type="entry name" value="OAT_like"/>
    <property type="match status" value="1"/>
</dbReference>
<comment type="similarity">
    <text evidence="9">Belongs to the class-III pyridoxal-phosphate-dependent aminotransferase family. BioA subfamily.</text>
</comment>
<evidence type="ECO:0000256" key="5">
    <source>
        <dbReference type="ARBA" id="ARBA00022691"/>
    </source>
</evidence>
<dbReference type="InterPro" id="IPR005815">
    <property type="entry name" value="BioA"/>
</dbReference>
<dbReference type="PIRSF" id="PIRSF000521">
    <property type="entry name" value="Transaminase_4ab_Lys_Orn"/>
    <property type="match status" value="1"/>
</dbReference>
<keyword evidence="9" id="KW-0963">Cytoplasm</keyword>
<comment type="catalytic activity">
    <reaction evidence="8 9">
        <text>(8S)-8-amino-7-oxononanoate + S-adenosyl-L-methionine = S-adenosyl-4-methylsulfanyl-2-oxobutanoate + (7R,8S)-7,8-diammoniononanoate</text>
        <dbReference type="Rhea" id="RHEA:16861"/>
        <dbReference type="ChEBI" id="CHEBI:16490"/>
        <dbReference type="ChEBI" id="CHEBI:59789"/>
        <dbReference type="ChEBI" id="CHEBI:149468"/>
        <dbReference type="ChEBI" id="CHEBI:149469"/>
        <dbReference type="EC" id="2.6.1.62"/>
    </reaction>
</comment>
<feature type="modified residue" description="N6-(pyridoxal phosphate)lysine" evidence="9">
    <location>
        <position position="276"/>
    </location>
</feature>
<dbReference type="HAMAP" id="MF_00834">
    <property type="entry name" value="BioA"/>
    <property type="match status" value="1"/>
</dbReference>
<dbReference type="GO" id="GO:0030170">
    <property type="term" value="F:pyridoxal phosphate binding"/>
    <property type="evidence" value="ECO:0007669"/>
    <property type="project" value="UniProtKB-UniRule"/>
</dbReference>
<evidence type="ECO:0000256" key="6">
    <source>
        <dbReference type="ARBA" id="ARBA00022756"/>
    </source>
</evidence>
<reference evidence="10 11" key="1">
    <citation type="journal article" date="2014" name="Syst. Appl. Microbiol.">
        <title>Evidence for the existence of two new members of the family Chlamydiaceae and proposal of Chlamydia avium sp. nov. and Chlamydia gallinacea sp. nov.</title>
        <authorList>
            <person name="Sachse K."/>
            <person name="Laroucau K."/>
            <person name="Riege K."/>
            <person name="Wehner S."/>
            <person name="Dilcher M."/>
            <person name="Creasy H.H."/>
            <person name="Weidmann M."/>
            <person name="Myers G."/>
            <person name="Vorimore F."/>
            <person name="Vicari N."/>
            <person name="Magnino S."/>
            <person name="Liebler-Tenorio E."/>
            <person name="Ruettger A."/>
            <person name="Bavoil P.M."/>
            <person name="Hufert F.T."/>
            <person name="Rossello-Mora R."/>
            <person name="Marz M."/>
        </authorList>
    </citation>
    <scope>NUCLEOTIDE SEQUENCE [LARGE SCALE GENOMIC DNA]</scope>
    <source>
        <strain evidence="10 11">10DC88</strain>
    </source>
</reference>
<evidence type="ECO:0000313" key="11">
    <source>
        <dbReference type="Proteomes" id="UP000019433"/>
    </source>
</evidence>
<dbReference type="InterPro" id="IPR015421">
    <property type="entry name" value="PyrdxlP-dep_Trfase_major"/>
</dbReference>
<feature type="binding site" evidence="9">
    <location>
        <position position="247"/>
    </location>
    <ligand>
        <name>pyridoxal 5'-phosphate</name>
        <dbReference type="ChEBI" id="CHEBI:597326"/>
    </ligand>
</feature>
<dbReference type="AlphaFoldDB" id="W8JR63"/>
<dbReference type="Proteomes" id="UP000019433">
    <property type="component" value="Chromosome"/>
</dbReference>
<dbReference type="GO" id="GO:0009102">
    <property type="term" value="P:biotin biosynthetic process"/>
    <property type="evidence" value="ECO:0007669"/>
    <property type="project" value="UniProtKB-UniRule"/>
</dbReference>
<dbReference type="Gene3D" id="3.40.640.10">
    <property type="entry name" value="Type I PLP-dependent aspartate aminotransferase-like (Major domain)"/>
    <property type="match status" value="1"/>
</dbReference>
<dbReference type="SUPFAM" id="SSF53383">
    <property type="entry name" value="PLP-dependent transferases"/>
    <property type="match status" value="1"/>
</dbReference>
<keyword evidence="3 9" id="KW-0032">Aminotransferase</keyword>
<keyword evidence="5 9" id="KW-0949">S-adenosyl-L-methionine</keyword>
<evidence type="ECO:0000256" key="9">
    <source>
        <dbReference type="HAMAP-Rule" id="MF_00834"/>
    </source>
</evidence>
<feature type="binding site" evidence="9">
    <location>
        <begin position="121"/>
        <end position="122"/>
    </location>
    <ligand>
        <name>pyridoxal 5'-phosphate</name>
        <dbReference type="ChEBI" id="CHEBI:597326"/>
    </ligand>
</feature>
<dbReference type="EC" id="2.6.1.62" evidence="9"/>
<proteinExistence type="inferred from homology"/>
<dbReference type="EMBL" id="CP006571">
    <property type="protein sequence ID" value="AHK63353.1"/>
    <property type="molecule type" value="Genomic_DNA"/>
</dbReference>
<evidence type="ECO:0000256" key="4">
    <source>
        <dbReference type="ARBA" id="ARBA00022679"/>
    </source>
</evidence>
<evidence type="ECO:0000256" key="3">
    <source>
        <dbReference type="ARBA" id="ARBA00022576"/>
    </source>
</evidence>
<accession>W8JR63</accession>
<organism evidence="10 11">
    <name type="scientific">Chlamydia avium 10DC88</name>
    <dbReference type="NCBI Taxonomy" id="1229831"/>
    <lineage>
        <taxon>Bacteria</taxon>
        <taxon>Pseudomonadati</taxon>
        <taxon>Chlamydiota</taxon>
        <taxon>Chlamydiia</taxon>
        <taxon>Chlamydiales</taxon>
        <taxon>Chlamydiaceae</taxon>
        <taxon>Chlamydia/Chlamydophila group</taxon>
        <taxon>Chlamydia</taxon>
    </lineage>
</organism>
<dbReference type="HOGENOM" id="CLU_016922_4_3_0"/>
<name>W8JR63_9CHLA</name>
<feature type="site" description="Participates in the substrate recognition with KAPA and in a stacking interaction with the adenine ring of SAM" evidence="9">
    <location>
        <position position="26"/>
    </location>
</feature>
<dbReference type="InterPro" id="IPR015424">
    <property type="entry name" value="PyrdxlP-dep_Trfase"/>
</dbReference>
<dbReference type="GO" id="GO:0004015">
    <property type="term" value="F:adenosylmethionine-8-amino-7-oxononanoate transaminase activity"/>
    <property type="evidence" value="ECO:0007669"/>
    <property type="project" value="UniProtKB-UniRule"/>
</dbReference>
<feature type="binding site" evidence="9">
    <location>
        <position position="61"/>
    </location>
    <ligand>
        <name>substrate</name>
    </ligand>
</feature>
<dbReference type="PANTHER" id="PTHR42684">
    <property type="entry name" value="ADENOSYLMETHIONINE-8-AMINO-7-OXONONANOATE AMINOTRANSFERASE"/>
    <property type="match status" value="1"/>
</dbReference>
<dbReference type="GO" id="GO:0005737">
    <property type="term" value="C:cytoplasm"/>
    <property type="evidence" value="ECO:0007669"/>
    <property type="project" value="UniProtKB-SubCell"/>
</dbReference>
<feature type="binding site" evidence="9">
    <location>
        <position position="398"/>
    </location>
    <ligand>
        <name>substrate</name>
    </ligand>
</feature>
<dbReference type="InterPro" id="IPR005814">
    <property type="entry name" value="Aminotrans_3"/>
</dbReference>
<dbReference type="PANTHER" id="PTHR42684:SF3">
    <property type="entry name" value="ADENOSYLMETHIONINE-8-AMINO-7-OXONONANOATE AMINOTRANSFERASE"/>
    <property type="match status" value="1"/>
</dbReference>
<comment type="subcellular location">
    <subcellularLocation>
        <location evidence="9">Cytoplasm</location>
    </subcellularLocation>
</comment>
<feature type="binding site" evidence="9">
    <location>
        <position position="153"/>
    </location>
    <ligand>
        <name>substrate</name>
    </ligand>
</feature>
<evidence type="ECO:0000256" key="2">
    <source>
        <dbReference type="ARBA" id="ARBA00005063"/>
    </source>
</evidence>
<dbReference type="NCBIfam" id="TIGR00508">
    <property type="entry name" value="bioA"/>
    <property type="match status" value="1"/>
</dbReference>
<keyword evidence="6 9" id="KW-0093">Biotin biosynthesis</keyword>
<comment type="subunit">
    <text evidence="9">Homodimer.</text>
</comment>
<comment type="pathway">
    <text evidence="2 9">Cofactor biosynthesis; biotin biosynthesis; 7,8-diaminononanoate from 8-amino-7-oxononanoate (SAM route): step 1/1.</text>
</comment>
<dbReference type="InterPro" id="IPR049704">
    <property type="entry name" value="Aminotrans_3_PPA_site"/>
</dbReference>
<gene>
    <name evidence="9 10" type="primary">bioA</name>
    <name evidence="10" type="ORF">M832_04900</name>
</gene>
<dbReference type="InterPro" id="IPR015422">
    <property type="entry name" value="PyrdxlP-dep_Trfase_small"/>
</dbReference>
<evidence type="ECO:0000256" key="8">
    <source>
        <dbReference type="ARBA" id="ARBA00048449"/>
    </source>
</evidence>
<dbReference type="STRING" id="1229831.M832_04900"/>
<evidence type="ECO:0000256" key="1">
    <source>
        <dbReference type="ARBA" id="ARBA00001933"/>
    </source>
</evidence>
<dbReference type="GO" id="GO:0004141">
    <property type="term" value="F:dethiobiotin synthase activity"/>
    <property type="evidence" value="ECO:0007669"/>
    <property type="project" value="TreeGrafter"/>
</dbReference>
<protein>
    <recommendedName>
        <fullName evidence="9">Adenosylmethionine-8-amino-7-oxononanoate aminotransferase</fullName>
        <ecNumber evidence="9">2.6.1.62</ecNumber>
    </recommendedName>
    <alternativeName>
        <fullName evidence="9">7,8-diamino-pelargonic acid aminotransferase</fullName>
        <shortName evidence="9">DAPA AT</shortName>
        <shortName evidence="9">DAPA aminotransferase</shortName>
    </alternativeName>
    <alternativeName>
        <fullName evidence="9">7,8-diaminononanoate synthase</fullName>
        <shortName evidence="9">DANS</shortName>
    </alternativeName>
    <alternativeName>
        <fullName evidence="9">Diaminopelargonic acid synthase</fullName>
    </alternativeName>
</protein>
<evidence type="ECO:0000256" key="7">
    <source>
        <dbReference type="ARBA" id="ARBA00022898"/>
    </source>
</evidence>
<feature type="binding site" evidence="9">
    <location>
        <begin position="311"/>
        <end position="312"/>
    </location>
    <ligand>
        <name>pyridoxal 5'-phosphate</name>
        <dbReference type="ChEBI" id="CHEBI:597326"/>
    </ligand>
</feature>
<dbReference type="Gene3D" id="3.90.1150.10">
    <property type="entry name" value="Aspartate Aminotransferase, domain 1"/>
    <property type="match status" value="1"/>
</dbReference>
<dbReference type="Pfam" id="PF00202">
    <property type="entry name" value="Aminotran_3"/>
    <property type="match status" value="1"/>
</dbReference>
<dbReference type="UniPathway" id="UPA00078">
    <property type="reaction ID" value="UER00160"/>
</dbReference>
<dbReference type="PATRIC" id="fig|1229831.3.peg.497"/>
<keyword evidence="7 9" id="KW-0663">Pyridoxal phosphate</keyword>
<dbReference type="PROSITE" id="PS00600">
    <property type="entry name" value="AA_TRANSFER_CLASS_3"/>
    <property type="match status" value="1"/>
</dbReference>
<sequence>METIFSNTSNNSISKKMQISKIWHPFTQPELDGDPIHIVRGEGPYLYTTTGETYLDAISSWWCNLHGHSHPYIANTIAEQAQKLEHVMFANFTHTPAEQLCDRLVKILPQGLEKCFFSDNGSCAIEVAIKIVIQYFFNRNKKQSRFVSFKQGYHGDTLGAMSLAGPSDITLPFHSFFFPVDTIPPPYYGKEEESIKQAEALFSTGEIAGFIYEPTLQGVAGMRLHNPEGLNQILQLAKHYGVLCIADEILTGFGRTGPLFASQSMQTPPDILCLSKGLTGGFLPLAVTVVRDEIYQAFVGKDRRQALLHGHTFTANPLGCVAALATLDLTLSSQCTQQREMIEKCHKQFQSRYGQLWERCDVLGTILAVDYPSSSTGYFSNVRDILHNFFIQNHIILRPIGNTVYVLPPYCIQEEELNKIYHYLQEALCLDLR</sequence>
<feature type="binding site" evidence="9">
    <location>
        <position position="310"/>
    </location>
    <ligand>
        <name>substrate</name>
    </ligand>
</feature>
<dbReference type="KEGG" id="cav:M832_04900"/>
<feature type="binding site" evidence="9">
    <location>
        <position position="276"/>
    </location>
    <ligand>
        <name>substrate</name>
    </ligand>
</feature>
<dbReference type="eggNOG" id="COG0161">
    <property type="taxonomic scope" value="Bacteria"/>
</dbReference>
<comment type="function">
    <text evidence="9">Catalyzes the transfer of the alpha-amino group from S-adenosyl-L-methionine (SAM) to 7-keto-8-aminopelargonic acid (KAPA) to form 7,8-diaminopelargonic acid (DAPA). It is the only aminotransferase known to utilize SAM as an amino donor.</text>
</comment>
<keyword evidence="4 9" id="KW-0808">Transferase</keyword>
<evidence type="ECO:0000313" key="10">
    <source>
        <dbReference type="EMBL" id="AHK63353.1"/>
    </source>
</evidence>